<dbReference type="AlphaFoldDB" id="A0A9D4EG44"/>
<proteinExistence type="predicted"/>
<reference evidence="2" key="2">
    <citation type="submission" date="2020-11" db="EMBL/GenBank/DDBJ databases">
        <authorList>
            <person name="McCartney M.A."/>
            <person name="Auch B."/>
            <person name="Kono T."/>
            <person name="Mallez S."/>
            <person name="Becker A."/>
            <person name="Gohl D.M."/>
            <person name="Silverstein K.A.T."/>
            <person name="Koren S."/>
            <person name="Bechman K.B."/>
            <person name="Herman A."/>
            <person name="Abrahante J.E."/>
            <person name="Garbe J."/>
        </authorList>
    </citation>
    <scope>NUCLEOTIDE SEQUENCE</scope>
    <source>
        <strain evidence="2">Duluth1</strain>
        <tissue evidence="2">Whole animal</tissue>
    </source>
</reference>
<feature type="region of interest" description="Disordered" evidence="1">
    <location>
        <begin position="45"/>
        <end position="74"/>
    </location>
</feature>
<sequence length="74" mass="8336">MKVDLKQKLVFPDVVKTNLRPDIVIWSTASKKMILNELTVPWEERTDGASGQSTKNWQICAGREGSPPGSFLYK</sequence>
<comment type="caution">
    <text evidence="2">The sequence shown here is derived from an EMBL/GenBank/DDBJ whole genome shotgun (WGS) entry which is preliminary data.</text>
</comment>
<name>A0A9D4EG44_DREPO</name>
<keyword evidence="3" id="KW-1185">Reference proteome</keyword>
<evidence type="ECO:0000313" key="2">
    <source>
        <dbReference type="EMBL" id="KAH3778900.1"/>
    </source>
</evidence>
<accession>A0A9D4EG44</accession>
<dbReference type="Proteomes" id="UP000828390">
    <property type="component" value="Unassembled WGS sequence"/>
</dbReference>
<dbReference type="EMBL" id="JAIWYP010000009">
    <property type="protein sequence ID" value="KAH3778900.1"/>
    <property type="molecule type" value="Genomic_DNA"/>
</dbReference>
<reference evidence="2" key="1">
    <citation type="journal article" date="2019" name="bioRxiv">
        <title>The Genome of the Zebra Mussel, Dreissena polymorpha: A Resource for Invasive Species Research.</title>
        <authorList>
            <person name="McCartney M.A."/>
            <person name="Auch B."/>
            <person name="Kono T."/>
            <person name="Mallez S."/>
            <person name="Zhang Y."/>
            <person name="Obille A."/>
            <person name="Becker A."/>
            <person name="Abrahante J.E."/>
            <person name="Garbe J."/>
            <person name="Badalamenti J.P."/>
            <person name="Herman A."/>
            <person name="Mangelson H."/>
            <person name="Liachko I."/>
            <person name="Sullivan S."/>
            <person name="Sone E.D."/>
            <person name="Koren S."/>
            <person name="Silverstein K.A.T."/>
            <person name="Beckman K.B."/>
            <person name="Gohl D.M."/>
        </authorList>
    </citation>
    <scope>NUCLEOTIDE SEQUENCE</scope>
    <source>
        <strain evidence="2">Duluth1</strain>
        <tissue evidence="2">Whole animal</tissue>
    </source>
</reference>
<evidence type="ECO:0000256" key="1">
    <source>
        <dbReference type="SAM" id="MobiDB-lite"/>
    </source>
</evidence>
<organism evidence="2 3">
    <name type="scientific">Dreissena polymorpha</name>
    <name type="common">Zebra mussel</name>
    <name type="synonym">Mytilus polymorpha</name>
    <dbReference type="NCBI Taxonomy" id="45954"/>
    <lineage>
        <taxon>Eukaryota</taxon>
        <taxon>Metazoa</taxon>
        <taxon>Spiralia</taxon>
        <taxon>Lophotrochozoa</taxon>
        <taxon>Mollusca</taxon>
        <taxon>Bivalvia</taxon>
        <taxon>Autobranchia</taxon>
        <taxon>Heteroconchia</taxon>
        <taxon>Euheterodonta</taxon>
        <taxon>Imparidentia</taxon>
        <taxon>Neoheterodontei</taxon>
        <taxon>Myida</taxon>
        <taxon>Dreissenoidea</taxon>
        <taxon>Dreissenidae</taxon>
        <taxon>Dreissena</taxon>
    </lineage>
</organism>
<evidence type="ECO:0000313" key="3">
    <source>
        <dbReference type="Proteomes" id="UP000828390"/>
    </source>
</evidence>
<gene>
    <name evidence="2" type="ORF">DPMN_180377</name>
</gene>
<protein>
    <submittedName>
        <fullName evidence="2">Uncharacterized protein</fullName>
    </submittedName>
</protein>